<comment type="caution">
    <text evidence="2">The sequence shown here is derived from an EMBL/GenBank/DDBJ whole genome shotgun (WGS) entry which is preliminary data.</text>
</comment>
<dbReference type="EMBL" id="JAGTJQ010000009">
    <property type="protein sequence ID" value="KAH7024910.1"/>
    <property type="molecule type" value="Genomic_DNA"/>
</dbReference>
<dbReference type="Proteomes" id="UP000756346">
    <property type="component" value="Unassembled WGS sequence"/>
</dbReference>
<name>A0A9P9BLY8_9PEZI</name>
<reference evidence="2" key="1">
    <citation type="journal article" date="2021" name="Nat. Commun.">
        <title>Genetic determinants of endophytism in the Arabidopsis root mycobiome.</title>
        <authorList>
            <person name="Mesny F."/>
            <person name="Miyauchi S."/>
            <person name="Thiergart T."/>
            <person name="Pickel B."/>
            <person name="Atanasova L."/>
            <person name="Karlsson M."/>
            <person name="Huettel B."/>
            <person name="Barry K.W."/>
            <person name="Haridas S."/>
            <person name="Chen C."/>
            <person name="Bauer D."/>
            <person name="Andreopoulos W."/>
            <person name="Pangilinan J."/>
            <person name="LaButti K."/>
            <person name="Riley R."/>
            <person name="Lipzen A."/>
            <person name="Clum A."/>
            <person name="Drula E."/>
            <person name="Henrissat B."/>
            <person name="Kohler A."/>
            <person name="Grigoriev I.V."/>
            <person name="Martin F.M."/>
            <person name="Hacquard S."/>
        </authorList>
    </citation>
    <scope>NUCLEOTIDE SEQUENCE</scope>
    <source>
        <strain evidence="2">MPI-CAGE-CH-0230</strain>
    </source>
</reference>
<gene>
    <name evidence="2" type="ORF">B0I36DRAFT_366811</name>
</gene>
<dbReference type="RefSeq" id="XP_046008458.1">
    <property type="nucleotide sequence ID" value="XM_046159360.1"/>
</dbReference>
<keyword evidence="1" id="KW-0732">Signal</keyword>
<sequence length="389" mass="43254">MRVALSILAGALLVPSGACFGARGAAERASYFSTYMGEEVFENAGDRKIATGCFGTRTGIRGQANRCNLIEFLNYIRDEVTDGNLALKDDVAIGDRSVNQAKYQYFPNPWNPNPPTQIWTGRDWGQMGQLEGMTPVDRAKWITDMVDQANIKKMNVMFDIPSDRHPSYAEFVRRNPGWTVGSTRKGEGNVNGVPQMRPGNNIAWQNVQNRDTILYTGNVNYQRLEGIARPAGKPSWEAMVAAWPGYQQRVNNAINSATGLDQATKDRLTGWKDTCIKSYDIVVELRKMGLDEAVHTQPRTGNHQTFSQYWAGDIITTTYNSPTGYSWRIMDSVATIQAAVDSGRFANREAAEKAFFTAWGQYTAQDSVIDHQDVFQKWRNSAAAAASCS</sequence>
<evidence type="ECO:0000313" key="2">
    <source>
        <dbReference type="EMBL" id="KAH7024910.1"/>
    </source>
</evidence>
<feature type="signal peptide" evidence="1">
    <location>
        <begin position="1"/>
        <end position="19"/>
    </location>
</feature>
<dbReference type="AlphaFoldDB" id="A0A9P9BLY8"/>
<protein>
    <submittedName>
        <fullName evidence="2">Uncharacterized protein</fullName>
    </submittedName>
</protein>
<evidence type="ECO:0000313" key="3">
    <source>
        <dbReference type="Proteomes" id="UP000756346"/>
    </source>
</evidence>
<proteinExistence type="predicted"/>
<organism evidence="2 3">
    <name type="scientific">Microdochium trichocladiopsis</name>
    <dbReference type="NCBI Taxonomy" id="1682393"/>
    <lineage>
        <taxon>Eukaryota</taxon>
        <taxon>Fungi</taxon>
        <taxon>Dikarya</taxon>
        <taxon>Ascomycota</taxon>
        <taxon>Pezizomycotina</taxon>
        <taxon>Sordariomycetes</taxon>
        <taxon>Xylariomycetidae</taxon>
        <taxon>Xylariales</taxon>
        <taxon>Microdochiaceae</taxon>
        <taxon>Microdochium</taxon>
    </lineage>
</organism>
<dbReference type="GeneID" id="70188906"/>
<dbReference type="OrthoDB" id="5153723at2759"/>
<feature type="chain" id="PRO_5040459553" evidence="1">
    <location>
        <begin position="20"/>
        <end position="389"/>
    </location>
</feature>
<accession>A0A9P9BLY8</accession>
<evidence type="ECO:0000256" key="1">
    <source>
        <dbReference type="SAM" id="SignalP"/>
    </source>
</evidence>
<keyword evidence="3" id="KW-1185">Reference proteome</keyword>